<dbReference type="Gene3D" id="1.20.5.440">
    <property type="entry name" value="ATP synthase delta/epsilon subunit, C-terminal domain"/>
    <property type="match status" value="1"/>
</dbReference>
<dbReference type="EMBL" id="FOJY01000011">
    <property type="protein sequence ID" value="SFB15778.1"/>
    <property type="molecule type" value="Genomic_DNA"/>
</dbReference>
<comment type="similarity">
    <text evidence="2 8 9">Belongs to the ATPase epsilon chain family.</text>
</comment>
<dbReference type="InterPro" id="IPR036771">
    <property type="entry name" value="ATPsynth_dsu/esu_N"/>
</dbReference>
<comment type="function">
    <text evidence="8">Produces ATP from ADP in the presence of a proton gradient across the membrane.</text>
</comment>
<dbReference type="CDD" id="cd12152">
    <property type="entry name" value="F1-ATPase_delta"/>
    <property type="match status" value="1"/>
</dbReference>
<feature type="domain" description="ATP synthase epsilon subunit C-terminal" evidence="10">
    <location>
        <begin position="89"/>
        <end position="134"/>
    </location>
</feature>
<sequence>MEDRNFKVRIICPDRVFYEGQAEMIEFSTTEGDIGVYKHHIPLTTVIRPGAVILTFEDGTQKEAAVHAGFAEILGDQVTILAEIAEWPDEIDVNRAERAKERAEKRLASVADGKVDEARAEYALRKALVRLDVAR</sequence>
<dbReference type="SUPFAM" id="SSF51344">
    <property type="entry name" value="Epsilon subunit of F1F0-ATP synthase N-terminal domain"/>
    <property type="match status" value="1"/>
</dbReference>
<feature type="domain" description="ATP synthase F1 complex delta/epsilon subunit N-terminal" evidence="11">
    <location>
        <begin position="6"/>
        <end position="84"/>
    </location>
</feature>
<evidence type="ECO:0000256" key="8">
    <source>
        <dbReference type="HAMAP-Rule" id="MF_00530"/>
    </source>
</evidence>
<dbReference type="InterPro" id="IPR001469">
    <property type="entry name" value="ATP_synth_F1_dsu/esu"/>
</dbReference>
<dbReference type="NCBIfam" id="TIGR01216">
    <property type="entry name" value="ATP_synt_epsi"/>
    <property type="match status" value="1"/>
</dbReference>
<dbReference type="Proteomes" id="UP000198838">
    <property type="component" value="Unassembled WGS sequence"/>
</dbReference>
<dbReference type="InterPro" id="IPR020546">
    <property type="entry name" value="ATP_synth_F1_dsu/esu_N"/>
</dbReference>
<dbReference type="Pfam" id="PF02823">
    <property type="entry name" value="ATP-synt_DE_N"/>
    <property type="match status" value="1"/>
</dbReference>
<evidence type="ECO:0000256" key="4">
    <source>
        <dbReference type="ARBA" id="ARBA00023065"/>
    </source>
</evidence>
<dbReference type="GO" id="GO:0045259">
    <property type="term" value="C:proton-transporting ATP synthase complex"/>
    <property type="evidence" value="ECO:0007669"/>
    <property type="project" value="UniProtKB-KW"/>
</dbReference>
<evidence type="ECO:0000313" key="13">
    <source>
        <dbReference type="Proteomes" id="UP000198838"/>
    </source>
</evidence>
<keyword evidence="3 8" id="KW-0813">Transport</keyword>
<dbReference type="RefSeq" id="WP_092872631.1">
    <property type="nucleotide sequence ID" value="NZ_FOJY01000011.1"/>
</dbReference>
<dbReference type="Pfam" id="PF00401">
    <property type="entry name" value="ATP-synt_DE"/>
    <property type="match status" value="1"/>
</dbReference>
<keyword evidence="8" id="KW-1003">Cell membrane</keyword>
<keyword evidence="5 8" id="KW-0472">Membrane</keyword>
<dbReference type="PANTHER" id="PTHR13822">
    <property type="entry name" value="ATP SYNTHASE DELTA/EPSILON CHAIN"/>
    <property type="match status" value="1"/>
</dbReference>
<evidence type="ECO:0000256" key="7">
    <source>
        <dbReference type="ARBA" id="ARBA00023310"/>
    </source>
</evidence>
<dbReference type="AlphaFoldDB" id="A0A1I0YU12"/>
<evidence type="ECO:0000256" key="2">
    <source>
        <dbReference type="ARBA" id="ARBA00005712"/>
    </source>
</evidence>
<dbReference type="GO" id="GO:0005524">
    <property type="term" value="F:ATP binding"/>
    <property type="evidence" value="ECO:0007669"/>
    <property type="project" value="UniProtKB-UniRule"/>
</dbReference>
<organism evidence="12 13">
    <name type="scientific">Acetitomaculum ruminis DSM 5522</name>
    <dbReference type="NCBI Taxonomy" id="1120918"/>
    <lineage>
        <taxon>Bacteria</taxon>
        <taxon>Bacillati</taxon>
        <taxon>Bacillota</taxon>
        <taxon>Clostridia</taxon>
        <taxon>Lachnospirales</taxon>
        <taxon>Lachnospiraceae</taxon>
        <taxon>Acetitomaculum</taxon>
    </lineage>
</organism>
<keyword evidence="4 8" id="KW-0406">Ion transport</keyword>
<evidence type="ECO:0000256" key="3">
    <source>
        <dbReference type="ARBA" id="ARBA00022448"/>
    </source>
</evidence>
<comment type="subunit">
    <text evidence="8 9">F-type ATPases have 2 components, CF(1) - the catalytic core - and CF(0) - the membrane proton channel. CF(1) has five subunits: alpha(3), beta(3), gamma(1), delta(1), epsilon(1). CF(0) has three main subunits: a, b and c.</text>
</comment>
<dbReference type="SUPFAM" id="SSF46604">
    <property type="entry name" value="Epsilon subunit of F1F0-ATP synthase C-terminal domain"/>
    <property type="match status" value="1"/>
</dbReference>
<dbReference type="InterPro" id="IPR036794">
    <property type="entry name" value="ATP_F1_dsu/esu_C_sf"/>
</dbReference>
<keyword evidence="7 8" id="KW-0066">ATP synthesis</keyword>
<keyword evidence="13" id="KW-1185">Reference proteome</keyword>
<dbReference type="GO" id="GO:0046933">
    <property type="term" value="F:proton-transporting ATP synthase activity, rotational mechanism"/>
    <property type="evidence" value="ECO:0007669"/>
    <property type="project" value="UniProtKB-UniRule"/>
</dbReference>
<evidence type="ECO:0000256" key="9">
    <source>
        <dbReference type="RuleBase" id="RU003656"/>
    </source>
</evidence>
<dbReference type="HAMAP" id="MF_00530">
    <property type="entry name" value="ATP_synth_epsil_bac"/>
    <property type="match status" value="1"/>
</dbReference>
<protein>
    <recommendedName>
        <fullName evidence="8">ATP synthase epsilon chain</fullName>
    </recommendedName>
    <alternativeName>
        <fullName evidence="8">ATP synthase F1 sector epsilon subunit</fullName>
    </alternativeName>
    <alternativeName>
        <fullName evidence="8">F-ATPase epsilon subunit</fullName>
    </alternativeName>
</protein>
<evidence type="ECO:0000256" key="5">
    <source>
        <dbReference type="ARBA" id="ARBA00023136"/>
    </source>
</evidence>
<evidence type="ECO:0000256" key="1">
    <source>
        <dbReference type="ARBA" id="ARBA00004202"/>
    </source>
</evidence>
<keyword evidence="6 8" id="KW-0139">CF(1)</keyword>
<dbReference type="Gene3D" id="2.60.15.10">
    <property type="entry name" value="F0F1 ATP synthase delta/epsilon subunit, N-terminal"/>
    <property type="match status" value="1"/>
</dbReference>
<evidence type="ECO:0000313" key="12">
    <source>
        <dbReference type="EMBL" id="SFB15778.1"/>
    </source>
</evidence>
<dbReference type="GO" id="GO:0005886">
    <property type="term" value="C:plasma membrane"/>
    <property type="evidence" value="ECO:0007669"/>
    <property type="project" value="UniProtKB-SubCell"/>
</dbReference>
<evidence type="ECO:0000259" key="10">
    <source>
        <dbReference type="Pfam" id="PF00401"/>
    </source>
</evidence>
<keyword evidence="8" id="KW-0375">Hydrogen ion transport</keyword>
<gene>
    <name evidence="8" type="primary">atpC</name>
    <name evidence="12" type="ORF">SAMN05216249_11119</name>
</gene>
<dbReference type="OrthoDB" id="9804110at2"/>
<comment type="subcellular location">
    <subcellularLocation>
        <location evidence="1 8">Cell membrane</location>
        <topology evidence="1 8">Peripheral membrane protein</topology>
    </subcellularLocation>
</comment>
<evidence type="ECO:0000256" key="6">
    <source>
        <dbReference type="ARBA" id="ARBA00023196"/>
    </source>
</evidence>
<accession>A0A1I0YU12</accession>
<reference evidence="12 13" key="1">
    <citation type="submission" date="2016-10" db="EMBL/GenBank/DDBJ databases">
        <authorList>
            <person name="de Groot N.N."/>
        </authorList>
    </citation>
    <scope>NUCLEOTIDE SEQUENCE [LARGE SCALE GENOMIC DNA]</scope>
    <source>
        <strain evidence="12 13">DSM 5522</strain>
    </source>
</reference>
<proteinExistence type="inferred from homology"/>
<dbReference type="InterPro" id="IPR020547">
    <property type="entry name" value="ATP_synth_F1_esu_C"/>
</dbReference>
<name>A0A1I0YU12_9FIRM</name>
<dbReference type="STRING" id="1120918.SAMN05216249_11119"/>
<dbReference type="PANTHER" id="PTHR13822:SF10">
    <property type="entry name" value="ATP SYNTHASE EPSILON CHAIN, CHLOROPLASTIC"/>
    <property type="match status" value="1"/>
</dbReference>
<evidence type="ECO:0000259" key="11">
    <source>
        <dbReference type="Pfam" id="PF02823"/>
    </source>
</evidence>